<organism evidence="3 4">
    <name type="scientific">Micromonospora carbonacea</name>
    <dbReference type="NCBI Taxonomy" id="47853"/>
    <lineage>
        <taxon>Bacteria</taxon>
        <taxon>Bacillati</taxon>
        <taxon>Actinomycetota</taxon>
        <taxon>Actinomycetes</taxon>
        <taxon>Micromonosporales</taxon>
        <taxon>Micromonosporaceae</taxon>
        <taxon>Micromonospora</taxon>
    </lineage>
</organism>
<keyword evidence="2" id="KW-0812">Transmembrane</keyword>
<feature type="region of interest" description="Disordered" evidence="1">
    <location>
        <begin position="1"/>
        <end position="21"/>
    </location>
</feature>
<evidence type="ECO:0000313" key="4">
    <source>
        <dbReference type="Proteomes" id="UP000509335"/>
    </source>
</evidence>
<feature type="transmembrane region" description="Helical" evidence="2">
    <location>
        <begin position="30"/>
        <end position="50"/>
    </location>
</feature>
<evidence type="ECO:0000256" key="2">
    <source>
        <dbReference type="SAM" id="Phobius"/>
    </source>
</evidence>
<keyword evidence="2" id="KW-0472">Membrane</keyword>
<protein>
    <submittedName>
        <fullName evidence="3">Uncharacterized protein</fullName>
    </submittedName>
</protein>
<dbReference type="EMBL" id="CP058322">
    <property type="protein sequence ID" value="QLD25974.1"/>
    <property type="molecule type" value="Genomic_DNA"/>
</dbReference>
<gene>
    <name evidence="3" type="ORF">HXZ27_18590</name>
</gene>
<name>A0A7H8XMD3_9ACTN</name>
<accession>A0A7H8XMD3</accession>
<evidence type="ECO:0000256" key="1">
    <source>
        <dbReference type="SAM" id="MobiDB-lite"/>
    </source>
</evidence>
<sequence>MPGKKAAARRRPAIRETEPTSRDRWLSRELVAAAVAVGVTVVGGLGLAAGQKWLGLGGDQPTPSPAPSGDPIKINKITLVPRDNDNTWVFPEAVGAQTLGQIEDEFQAYEKSSHDIMRSHGGVENGVSTVELELEGNREKAVRLTDIAIRPRCREPLTGGLFDNRPQGAAETVQVGYDLDRDPVFAQKARTDDNDMLPRLTGNYFADQKHALKRGEQATFRLSAVTRKRYCEYTFELEYLADGKPGSTTVDNQGQPFRVTALVVRGGEVDCSAYRQVYRSSGRGWVPVPKSSPCGG</sequence>
<dbReference type="KEGG" id="mcab:HXZ27_18590"/>
<keyword evidence="2" id="KW-1133">Transmembrane helix</keyword>
<feature type="compositionally biased region" description="Basic residues" evidence="1">
    <location>
        <begin position="1"/>
        <end position="12"/>
    </location>
</feature>
<proteinExistence type="predicted"/>
<dbReference type="AlphaFoldDB" id="A0A7H8XMD3"/>
<dbReference type="Proteomes" id="UP000509335">
    <property type="component" value="Chromosome"/>
</dbReference>
<evidence type="ECO:0000313" key="3">
    <source>
        <dbReference type="EMBL" id="QLD25974.1"/>
    </source>
</evidence>
<reference evidence="3 4" key="1">
    <citation type="submission" date="2020-07" db="EMBL/GenBank/DDBJ databases">
        <title>A bifunctional nitrone conjugated secondary metabolite targeting the ribosome.</title>
        <authorList>
            <person name="Limbrick E.M."/>
            <person name="Graf M."/>
            <person name="Derewacz D.K."/>
            <person name="Nguyen F."/>
            <person name="Spraggins J.M."/>
            <person name="Wieland M."/>
            <person name="Ynigez-Gutierrez A.E."/>
            <person name="Reisman B.J."/>
            <person name="Zinshteyn B."/>
            <person name="McCulloch K."/>
            <person name="Iverson T.M."/>
            <person name="Green R."/>
            <person name="Wilson D.N."/>
            <person name="Bachmann B.O."/>
        </authorList>
    </citation>
    <scope>NUCLEOTIDE SEQUENCE [LARGE SCALE GENOMIC DNA]</scope>
    <source>
        <strain evidence="4">aurantiaca</strain>
    </source>
</reference>